<accession>Q27IF3</accession>
<dbReference type="Gene3D" id="1.20.1260.10">
    <property type="match status" value="1"/>
</dbReference>
<evidence type="ECO:0000313" key="3">
    <source>
        <dbReference type="EMBL" id="ABD59213.1"/>
    </source>
</evidence>
<dbReference type="EMBL" id="BAAAHQ010000024">
    <property type="protein sequence ID" value="GAA0938524.1"/>
    <property type="molecule type" value="Genomic_DNA"/>
</dbReference>
<dbReference type="InterPro" id="IPR012347">
    <property type="entry name" value="Ferritin-like"/>
</dbReference>
<feature type="region of interest" description="Disordered" evidence="1">
    <location>
        <begin position="411"/>
        <end position="440"/>
    </location>
</feature>
<evidence type="ECO:0000313" key="5">
    <source>
        <dbReference type="EMBL" id="GAA0938524.1"/>
    </source>
</evidence>
<reference evidence="4" key="3">
    <citation type="journal article" date="2009" name="Mol. Biosyst.">
        <title>Molecular cloning, sequence analysis and functional characterization of the gene cluster for biosynthesis of K-252a and its analogs.</title>
        <authorList>
            <person name="Chiu H.T."/>
            <person name="Chen Y.L."/>
            <person name="Chen C.Y."/>
            <person name="Jin C."/>
            <person name="Lee M.N."/>
            <person name="Lin Y.C."/>
        </authorList>
    </citation>
    <scope>NUCLEOTIDE SEQUENCE</scope>
    <source>
        <strain evidence="4">NRRL15532</strain>
    </source>
</reference>
<reference evidence="6" key="5">
    <citation type="journal article" date="2019" name="Int. J. Syst. Evol. Microbiol.">
        <title>The Global Catalogue of Microorganisms (GCM) 10K type strain sequencing project: providing services to taxonomists for standard genome sequencing and annotation.</title>
        <authorList>
            <consortium name="The Broad Institute Genomics Platform"/>
            <consortium name="The Broad Institute Genome Sequencing Center for Infectious Disease"/>
            <person name="Wu L."/>
            <person name="Ma J."/>
        </authorList>
    </citation>
    <scope>NUCLEOTIDE SEQUENCE [LARGE SCALE GENOMIC DNA]</scope>
    <source>
        <strain evidence="6">JCM 11136</strain>
    </source>
</reference>
<reference evidence="5" key="6">
    <citation type="submission" date="2023-12" db="EMBL/GenBank/DDBJ databases">
        <authorList>
            <person name="Sun Q."/>
            <person name="Inoue M."/>
        </authorList>
    </citation>
    <scope>NUCLEOTIDE SEQUENCE</scope>
    <source>
        <strain evidence="5">JCM 11136</strain>
    </source>
</reference>
<evidence type="ECO:0000313" key="4">
    <source>
        <dbReference type="EMBL" id="ACN29720.1"/>
    </source>
</evidence>
<protein>
    <submittedName>
        <fullName evidence="4">Chromopyrrolic acid synthase</fullName>
    </submittedName>
    <submittedName>
        <fullName evidence="3">InkD</fullName>
    </submittedName>
</protein>
<evidence type="ECO:0000313" key="6">
    <source>
        <dbReference type="Proteomes" id="UP001501578"/>
    </source>
</evidence>
<reference evidence="3" key="1">
    <citation type="journal article" date="2007" name="Appl. Microbiol. Biotechnol.">
        <title>Genetic organization of the biosynthetic gene cluster for the indolocarbazole K-252a in Nonomuraea longicatena JCM 11136.</title>
        <authorList>
            <person name="Kim S.Y."/>
            <person name="Park J.S."/>
            <person name="Chae C.S."/>
            <person name="Hyun C.G."/>
            <person name="Choi B.W."/>
            <person name="Shin J."/>
            <person name="Oh K.B."/>
        </authorList>
    </citation>
    <scope>NUCLEOTIDE SEQUENCE</scope>
</reference>
<dbReference type="AlphaFoldDB" id="Q27IF3"/>
<name>Q27IF3_9ACTN</name>
<dbReference type="EMBL" id="DQ399653">
    <property type="protein sequence ID" value="ABD59213.1"/>
    <property type="molecule type" value="Genomic_DNA"/>
</dbReference>
<reference evidence="4" key="2">
    <citation type="submission" date="2008-08" db="EMBL/GenBank/DDBJ databases">
        <authorList>
            <person name="Chiu H.-T."/>
        </authorList>
    </citation>
    <scope>NUCLEOTIDE SEQUENCE</scope>
    <source>
        <strain evidence="4">NRRL15532</strain>
    </source>
</reference>
<evidence type="ECO:0000256" key="1">
    <source>
        <dbReference type="SAM" id="MobiDB-lite"/>
    </source>
</evidence>
<keyword evidence="6" id="KW-1185">Reference proteome</keyword>
<reference evidence="5" key="4">
    <citation type="journal article" date="2014" name="Int. J. Syst. Evol. Microbiol.">
        <title>Complete genome of a new Firmicutes species belonging to the dominant human colonic microbiota ('Ruminococcus bicirculans') reveals two chromosomes and a selective capacity to utilize plant glucans.</title>
        <authorList>
            <consortium name="NISC Comparative Sequencing Program"/>
            <person name="Wegmann U."/>
            <person name="Louis P."/>
            <person name="Goesmann A."/>
            <person name="Henrissat B."/>
            <person name="Duncan S.H."/>
            <person name="Flint H.J."/>
        </authorList>
    </citation>
    <scope>NUCLEOTIDE SEQUENCE</scope>
    <source>
        <strain evidence="5">JCM 11136</strain>
    </source>
</reference>
<feature type="compositionally biased region" description="Low complexity" evidence="1">
    <location>
        <begin position="752"/>
        <end position="764"/>
    </location>
</feature>
<feature type="region of interest" description="Disordered" evidence="1">
    <location>
        <begin position="749"/>
        <end position="776"/>
    </location>
</feature>
<dbReference type="Proteomes" id="UP001501578">
    <property type="component" value="Unassembled WGS sequence"/>
</dbReference>
<organism evidence="3">
    <name type="scientific">Nonomuraea longicatena</name>
    <dbReference type="NCBI Taxonomy" id="83682"/>
    <lineage>
        <taxon>Bacteria</taxon>
        <taxon>Bacillati</taxon>
        <taxon>Actinomycetota</taxon>
        <taxon>Actinomycetes</taxon>
        <taxon>Streptosporangiales</taxon>
        <taxon>Streptosporangiaceae</taxon>
        <taxon>Nonomuraea</taxon>
    </lineage>
</organism>
<dbReference type="Pfam" id="PF12902">
    <property type="entry name" value="Ferritin-like"/>
    <property type="match status" value="1"/>
</dbReference>
<dbReference type="RefSeq" id="WP_343952284.1">
    <property type="nucleotide sequence ID" value="NZ_BAAAHQ010000024.1"/>
</dbReference>
<dbReference type="EMBL" id="FJ031030">
    <property type="protein sequence ID" value="ACN29720.1"/>
    <property type="molecule type" value="Genomic_DNA"/>
</dbReference>
<dbReference type="InterPro" id="IPR026820">
    <property type="entry name" value="VioB/RebD_dom"/>
</dbReference>
<evidence type="ECO:0000259" key="2">
    <source>
        <dbReference type="Pfam" id="PF12902"/>
    </source>
</evidence>
<feature type="domain" description="Iminophenyl-pyruvate dimer synthase" evidence="2">
    <location>
        <begin position="618"/>
        <end position="867"/>
    </location>
</feature>
<feature type="compositionally biased region" description="Low complexity" evidence="1">
    <location>
        <begin position="417"/>
        <end position="437"/>
    </location>
</feature>
<gene>
    <name evidence="3" type="primary">inkD</name>
    <name evidence="4" type="synonym">nokB</name>
    <name evidence="5" type="ORF">GCM10009560_48540</name>
</gene>
<proteinExistence type="predicted"/>
<sequence>MSVFSLPRLHFAGLATTQLPTGPRQGLTDLATNGALCADGTPFPPGRPPAEYDGPRGEHFAGNGHFAVPSAAITGVELRAGEVDTADPVVGRQVDLWGHYNEYLQTTVNRGRVFDVDPASNWTTTVMVGQFGFGRAGRSHDTGYALVGDVHGYQPPRWQDLRRGTVVHQFAVAREEIAWPAPVAGSEAVAALARALAGSDGLVVQFALLAPDGPRLPDAPRSWELRGTIAPWWRAEPRTFPAGRLMLPVEPGVRVFSVDVGAEYVTLNLVTAAASLPPGEVELRTARTGKLVAAVPVRSCRESARHGGLVCATRLGEAEDEALVLVAARDGRVLAREQEVVLQADDACQVLDHPRHAGDDSCDAEVGFRSFVRGRPAPVAVVRVRQFPNPRALPLAPDAATAEIVHVADPERTGPESTDTLSTDTLSTDTLSTDTLSIDPPSIDTVSTDAGGFGRLTLRGLRPGSTRLLLGGDATGVHYDNDDELGFWAGAGGVHVRVLPDDWRLADLRDDEVTFETVYREVFAPYEAQYSFMREEVFSLADRCKVETYAKLVWQMCDPRNKATTYYMPPTRDLTAPKAALLLRYLRRVQRPDHVLLRAETPAARPGLATRAELVAALRDAVKLELAVMIQYLYAAYTVPDHGAGREYVRRGDWTPEQLALACGDGGETLAGGIRGTLIRVAREEMIHFLLANNILMAIGEPFHLPHLDFGTLNAELPIALDFSLERLDVASVARFVRIEEPDGLVTPVRLGTRTSTGTSTSADADADADGDGGEPGYASISELYGDIRRALTTIPGLFLTEPGRGGGEHHLFLRKRVNDHHPDYQLEVDDLASALFAIDVITEQGEGGELTDGDEPSEESHHAAFLGVAEALRRSDWVPSYPAARNPTLRRGDRARQYIPDPDARRVMRLFNAAYAVALQLMVQHFGAGPDTSLRRSKLMNAAIDVMTGVLRPLGELLTTMPSGLRGRTAGPSFELDAPPAFIARPDVAALRVARQLDDVAAAASACPPVPARVAEISTLLAEQLRGSVR</sequence>